<sequence>MIGGPGMGWKVTSSSWSNFGLQIGHNYGESNVHFHLPPAREERPPPLAMVPFGRDPDFVDPGSLVDRLHELSSKPSARLALVGLGGVGSKSQIAIEYAYWIRERLSRIWVFWVHASDIVRYEEGLRDIAERVKIPGRQDPAANIFQLVGNWLQDLQEDRWVVILDNIDDDGYLHKPAVKDSRSAHDDQRAKLSNHPGGLREKSLLEFLPRTPNGSFIITTRSKRIAMNLVNECDIITVEPSESHAFALLQRKFQKKVVADESSLKILAKELDCIALAIVQAATLIVRHYPRCSVPQYLEMFRESNKARTSLLTRQTKLLHRDRGTENSIIVTLQISFESIRTENPQAMNLLSLMSFFDRQGIPDYLLQASFHDNENDETKSDIDEGYTPFGPAYQREESTKQFLAGPSGSIESKASFNLSQLEFEDCVAMLKDYCFISNNPESLTFEMHGLVQLSIQEWLRTQERLEHWKETFIRNLYLEFPKFTTFENISKSRALFPHVQSALSHGPDPNYRLRWARLLRHASDFVLFCDKPNEAKRMTVISRNEIEQILGWKYPETIIASAFEVKALMKCEDLKTAEERCLQTIEALTNFHLETGYTIYLTFRKLLAEIHYQQGSHRWNESESEHKELLKIWERERSDKAGSITSIKVALAKLYRDQGRFDEAETLLQQVIESVNAGQADKPGNLNVHMKDLASVYRKQGRHEEAMILYIQVIESEGDQFGPEHPRTLSSMRSFLSEMQSILPSGEAILLIGKLFERQKIVLGLDHMETAYTATLMVDLLQNNNELEAAASLAESLISVLDPDAHFALACSDMLGSIYLAQGQEEKAKIFITKSLERKIKLHGEEHDKVLDVKFGLALLHEEQGQLREAEALHQHIYHVRQRTLGSEHPDTLESLQGLVDLYLMHGGLVSPETLLSMLTQLSSLREALLGREDPQTLQNLLGLSMEYCSQENLVGAAVLQQEILEICLRKSGNGFDELPLLLDVLVLTWEKLGRDEDAELLEQLLTKIDFDDVSPEEIATVLNSSETLAGILKRSSLVSQASGGDSS</sequence>
<gene>
    <name evidence="1" type="ORF">PENSTE_c011G07984</name>
</gene>
<dbReference type="SMART" id="SM00028">
    <property type="entry name" value="TPR"/>
    <property type="match status" value="4"/>
</dbReference>
<dbReference type="Gene3D" id="3.40.50.300">
    <property type="entry name" value="P-loop containing nucleotide triphosphate hydrolases"/>
    <property type="match status" value="1"/>
</dbReference>
<accession>A0A1V6T7J3</accession>
<dbReference type="SUPFAM" id="SSF48452">
    <property type="entry name" value="TPR-like"/>
    <property type="match status" value="2"/>
</dbReference>
<proteinExistence type="predicted"/>
<reference evidence="2" key="1">
    <citation type="journal article" date="2017" name="Nat. Microbiol.">
        <title>Global analysis of biosynthetic gene clusters reveals vast potential of secondary metabolite production in Penicillium species.</title>
        <authorList>
            <person name="Nielsen J.C."/>
            <person name="Grijseels S."/>
            <person name="Prigent S."/>
            <person name="Ji B."/>
            <person name="Dainat J."/>
            <person name="Nielsen K.F."/>
            <person name="Frisvad J.C."/>
            <person name="Workman M."/>
            <person name="Nielsen J."/>
        </authorList>
    </citation>
    <scope>NUCLEOTIDE SEQUENCE [LARGE SCALE GENOMIC DNA]</scope>
    <source>
        <strain evidence="2">IBT 24891</strain>
    </source>
</reference>
<comment type="caution">
    <text evidence="1">The sequence shown here is derived from an EMBL/GenBank/DDBJ whole genome shotgun (WGS) entry which is preliminary data.</text>
</comment>
<dbReference type="OrthoDB" id="1658288at2759"/>
<evidence type="ECO:0000313" key="1">
    <source>
        <dbReference type="EMBL" id="OQE21859.1"/>
    </source>
</evidence>
<dbReference type="Proteomes" id="UP000191285">
    <property type="component" value="Unassembled WGS sequence"/>
</dbReference>
<dbReference type="InterPro" id="IPR053137">
    <property type="entry name" value="NLR-like"/>
</dbReference>
<keyword evidence="2" id="KW-1185">Reference proteome</keyword>
<dbReference type="Pfam" id="PF13176">
    <property type="entry name" value="TPR_7"/>
    <property type="match status" value="1"/>
</dbReference>
<evidence type="ECO:0008006" key="3">
    <source>
        <dbReference type="Google" id="ProtNLM"/>
    </source>
</evidence>
<dbReference type="AlphaFoldDB" id="A0A1V6T7J3"/>
<evidence type="ECO:0000313" key="2">
    <source>
        <dbReference type="Proteomes" id="UP000191285"/>
    </source>
</evidence>
<organism evidence="1 2">
    <name type="scientific">Penicillium steckii</name>
    <dbReference type="NCBI Taxonomy" id="303698"/>
    <lineage>
        <taxon>Eukaryota</taxon>
        <taxon>Fungi</taxon>
        <taxon>Dikarya</taxon>
        <taxon>Ascomycota</taxon>
        <taxon>Pezizomycotina</taxon>
        <taxon>Eurotiomycetes</taxon>
        <taxon>Eurotiomycetidae</taxon>
        <taxon>Eurotiales</taxon>
        <taxon>Aspergillaceae</taxon>
        <taxon>Penicillium</taxon>
    </lineage>
</organism>
<name>A0A1V6T7J3_9EURO</name>
<dbReference type="STRING" id="303698.A0A1V6T7J3"/>
<dbReference type="InterPro" id="IPR027417">
    <property type="entry name" value="P-loop_NTPase"/>
</dbReference>
<dbReference type="SUPFAM" id="SSF52540">
    <property type="entry name" value="P-loop containing nucleoside triphosphate hydrolases"/>
    <property type="match status" value="1"/>
</dbReference>
<protein>
    <recommendedName>
        <fullName evidence="3">NB-ARC domain-containing protein</fullName>
    </recommendedName>
</protein>
<dbReference type="InterPro" id="IPR019734">
    <property type="entry name" value="TPR_rpt"/>
</dbReference>
<dbReference type="PANTHER" id="PTHR46082:SF6">
    <property type="entry name" value="AAA+ ATPASE DOMAIN-CONTAINING PROTEIN-RELATED"/>
    <property type="match status" value="1"/>
</dbReference>
<dbReference type="Gene3D" id="1.25.40.10">
    <property type="entry name" value="Tetratricopeptide repeat domain"/>
    <property type="match status" value="2"/>
</dbReference>
<dbReference type="PANTHER" id="PTHR46082">
    <property type="entry name" value="ATP/GTP-BINDING PROTEIN-RELATED"/>
    <property type="match status" value="1"/>
</dbReference>
<dbReference type="InterPro" id="IPR011990">
    <property type="entry name" value="TPR-like_helical_dom_sf"/>
</dbReference>
<dbReference type="Pfam" id="PF13424">
    <property type="entry name" value="TPR_12"/>
    <property type="match status" value="2"/>
</dbReference>
<dbReference type="EMBL" id="MLKD01000011">
    <property type="protein sequence ID" value="OQE21859.1"/>
    <property type="molecule type" value="Genomic_DNA"/>
</dbReference>